<geneLocation type="plasmid" evidence="1 2">
    <name>unnamed1</name>
</geneLocation>
<dbReference type="Proteomes" id="UP000831796">
    <property type="component" value="Plasmid unnamed1"/>
</dbReference>
<name>A0A8T9QC38_9BACT</name>
<dbReference type="KEGG" id="hcu:MUN79_28665"/>
<sequence>MVDLALVRLWGQLVGAVRWRWTSQHQMSVNGKHDGFTRADLKAVAREMNIHGADDLVAEVLA</sequence>
<dbReference type="EMBL" id="CP095047">
    <property type="protein sequence ID" value="UOQ75164.1"/>
    <property type="molecule type" value="Genomic_DNA"/>
</dbReference>
<accession>A0A8T9QC38</accession>
<evidence type="ECO:0000313" key="1">
    <source>
        <dbReference type="EMBL" id="UOQ75164.1"/>
    </source>
</evidence>
<proteinExistence type="predicted"/>
<protein>
    <submittedName>
        <fullName evidence="1">Uncharacterized protein</fullName>
    </submittedName>
</protein>
<keyword evidence="2" id="KW-1185">Reference proteome</keyword>
<gene>
    <name evidence="1" type="ORF">MUN79_28665</name>
</gene>
<evidence type="ECO:0000313" key="2">
    <source>
        <dbReference type="Proteomes" id="UP000831796"/>
    </source>
</evidence>
<organism evidence="1 2">
    <name type="scientific">Hymenobacter cellulosilyticus</name>
    <dbReference type="NCBI Taxonomy" id="2932248"/>
    <lineage>
        <taxon>Bacteria</taxon>
        <taxon>Pseudomonadati</taxon>
        <taxon>Bacteroidota</taxon>
        <taxon>Cytophagia</taxon>
        <taxon>Cytophagales</taxon>
        <taxon>Hymenobacteraceae</taxon>
        <taxon>Hymenobacter</taxon>
    </lineage>
</organism>
<reference evidence="1" key="1">
    <citation type="submission" date="2022-04" db="EMBL/GenBank/DDBJ databases">
        <title>Hymenobacter sp. isolated from the air.</title>
        <authorList>
            <person name="Won M."/>
            <person name="Lee C.-M."/>
            <person name="Woen H.-Y."/>
            <person name="Kwon S.-W."/>
        </authorList>
    </citation>
    <scope>NUCLEOTIDE SEQUENCE</scope>
    <source>
        <strain evidence="1">5116S-3</strain>
        <plasmid evidence="1">unnamed1</plasmid>
    </source>
</reference>
<dbReference type="AlphaFoldDB" id="A0A8T9QC38"/>
<dbReference type="RefSeq" id="WP_244678497.1">
    <property type="nucleotide sequence ID" value="NZ_CP095047.1"/>
</dbReference>
<keyword evidence="1" id="KW-0614">Plasmid</keyword>